<sequence>MQEEAILEWVLDLSESTPDVIESVDRKTLQVLINDVEHLAVFFYDDKCESCEQILEELETIDDDTDKHGIQFVKSKDSKLASEIGIFSFPALVYYETGVPIMYDGNLLDEEEVLHWMIKQKTDESIEDIDRETLFEYIDTKEFLAVVFYLEEDPFTVKVLRHIELIDDEAAEYGIKIVKCSDRLMAKKFGFRNPPGVTYFRKGKYINYDGDIDDDEELLDWLTDPQNMELTEHIEKVNRKMFNKIRQTSDYIAAFFYSDDCKQCDRVLAEIEHIDDEAEGAGIDFVKIDDKKMSKEYGVFALPAVLFFKMSSKEPVIYAGDLYEEQDILNWLMTQKDPSGDVIDEVEGEDLLKTIQESEALAVYFWNKTLCDLCNSKAYRKQKAKKDVEPTEGTPDEDSEDSEADSLNDPNPSIMDPGRSFVYECYSCSLEPLYNKL</sequence>
<dbReference type="PANTHER" id="PTHR19991:SF3">
    <property type="entry name" value="LETHAL (2) 01289, ISOFORM F"/>
    <property type="match status" value="1"/>
</dbReference>
<reference evidence="3" key="1">
    <citation type="submission" date="2015-11" db="EMBL/GenBank/DDBJ databases">
        <title>De novo transcriptome assembly of four potential Pierce s Disease insect vectors from Arizona vineyards.</title>
        <authorList>
            <person name="Tassone E.E."/>
        </authorList>
    </citation>
    <scope>NUCLEOTIDE SEQUENCE</scope>
</reference>
<dbReference type="Pfam" id="PF00085">
    <property type="entry name" value="Thioredoxin"/>
    <property type="match status" value="1"/>
</dbReference>
<dbReference type="Gene3D" id="3.40.30.10">
    <property type="entry name" value="Glutaredoxin"/>
    <property type="match status" value="3"/>
</dbReference>
<dbReference type="SUPFAM" id="SSF52833">
    <property type="entry name" value="Thioredoxin-like"/>
    <property type="match status" value="2"/>
</dbReference>
<organism evidence="3">
    <name type="scientific">Graphocephala atropunctata</name>
    <dbReference type="NCBI Taxonomy" id="36148"/>
    <lineage>
        <taxon>Eukaryota</taxon>
        <taxon>Metazoa</taxon>
        <taxon>Ecdysozoa</taxon>
        <taxon>Arthropoda</taxon>
        <taxon>Hexapoda</taxon>
        <taxon>Insecta</taxon>
        <taxon>Pterygota</taxon>
        <taxon>Neoptera</taxon>
        <taxon>Paraneoptera</taxon>
        <taxon>Hemiptera</taxon>
        <taxon>Auchenorrhyncha</taxon>
        <taxon>Membracoidea</taxon>
        <taxon>Cicadellidae</taxon>
        <taxon>Cicadellinae</taxon>
        <taxon>Cicadellini</taxon>
        <taxon>Graphocephala</taxon>
    </lineage>
</organism>
<dbReference type="PANTHER" id="PTHR19991">
    <property type="entry name" value="L 2 01289"/>
    <property type="match status" value="1"/>
</dbReference>
<feature type="domain" description="Thioredoxin" evidence="2">
    <location>
        <begin position="236"/>
        <end position="330"/>
    </location>
</feature>
<evidence type="ECO:0000256" key="1">
    <source>
        <dbReference type="SAM" id="MobiDB-lite"/>
    </source>
</evidence>
<dbReference type="InterPro" id="IPR036249">
    <property type="entry name" value="Thioredoxin-like_sf"/>
</dbReference>
<dbReference type="EMBL" id="GEBQ01029471">
    <property type="protein sequence ID" value="JAT10506.1"/>
    <property type="molecule type" value="Transcribed_RNA"/>
</dbReference>
<evidence type="ECO:0000313" key="3">
    <source>
        <dbReference type="EMBL" id="JAT10506.1"/>
    </source>
</evidence>
<accession>A0A1B6KGF0</accession>
<gene>
    <name evidence="3" type="ORF">g.45742</name>
</gene>
<evidence type="ECO:0000259" key="2">
    <source>
        <dbReference type="Pfam" id="PF00085"/>
    </source>
</evidence>
<feature type="compositionally biased region" description="Acidic residues" evidence="1">
    <location>
        <begin position="394"/>
        <end position="406"/>
    </location>
</feature>
<name>A0A1B6KGF0_9HEMI</name>
<feature type="region of interest" description="Disordered" evidence="1">
    <location>
        <begin position="384"/>
        <end position="417"/>
    </location>
</feature>
<protein>
    <recommendedName>
        <fullName evidence="2">Thioredoxin domain-containing protein</fullName>
    </recommendedName>
</protein>
<dbReference type="AlphaFoldDB" id="A0A1B6KGF0"/>
<dbReference type="InterPro" id="IPR013766">
    <property type="entry name" value="Thioredoxin_domain"/>
</dbReference>
<dbReference type="CDD" id="cd02961">
    <property type="entry name" value="PDI_a_family"/>
    <property type="match status" value="1"/>
</dbReference>
<proteinExistence type="predicted"/>